<dbReference type="Proteomes" id="UP000235965">
    <property type="component" value="Unassembled WGS sequence"/>
</dbReference>
<gene>
    <name evidence="1" type="ORF">B7P43_G10943</name>
</gene>
<dbReference type="InterPro" id="IPR036397">
    <property type="entry name" value="RNaseH_sf"/>
</dbReference>
<reference evidence="1 2" key="1">
    <citation type="submission" date="2017-12" db="EMBL/GenBank/DDBJ databases">
        <title>Hemimetabolous genomes reveal molecular basis of termite eusociality.</title>
        <authorList>
            <person name="Harrison M.C."/>
            <person name="Jongepier E."/>
            <person name="Robertson H.M."/>
            <person name="Arning N."/>
            <person name="Bitard-Feildel T."/>
            <person name="Chao H."/>
            <person name="Childers C.P."/>
            <person name="Dinh H."/>
            <person name="Doddapaneni H."/>
            <person name="Dugan S."/>
            <person name="Gowin J."/>
            <person name="Greiner C."/>
            <person name="Han Y."/>
            <person name="Hu H."/>
            <person name="Hughes D.S.T."/>
            <person name="Huylmans A.-K."/>
            <person name="Kemena C."/>
            <person name="Kremer L.P.M."/>
            <person name="Lee S.L."/>
            <person name="Lopez-Ezquerra A."/>
            <person name="Mallet L."/>
            <person name="Monroy-Kuhn J.M."/>
            <person name="Moser A."/>
            <person name="Murali S.C."/>
            <person name="Muzny D.M."/>
            <person name="Otani S."/>
            <person name="Piulachs M.-D."/>
            <person name="Poelchau M."/>
            <person name="Qu J."/>
            <person name="Schaub F."/>
            <person name="Wada-Katsumata A."/>
            <person name="Worley K.C."/>
            <person name="Xie Q."/>
            <person name="Ylla G."/>
            <person name="Poulsen M."/>
            <person name="Gibbs R.A."/>
            <person name="Schal C."/>
            <person name="Richards S."/>
            <person name="Belles X."/>
            <person name="Korb J."/>
            <person name="Bornberg-Bauer E."/>
        </authorList>
    </citation>
    <scope>NUCLEOTIDE SEQUENCE [LARGE SCALE GENOMIC DNA]</scope>
    <source>
        <tissue evidence="1">Whole body</tissue>
    </source>
</reference>
<accession>A0A2J7Q9S6</accession>
<name>A0A2J7Q9S6_9NEOP</name>
<sequence length="58" mass="6914">MATVFWDRKRVLMLEFMQQRTTITSEVYHKMLKKVLRANHSEQKAYNADVWCTHSASP</sequence>
<organism evidence="1 2">
    <name type="scientific">Cryptotermes secundus</name>
    <dbReference type="NCBI Taxonomy" id="105785"/>
    <lineage>
        <taxon>Eukaryota</taxon>
        <taxon>Metazoa</taxon>
        <taxon>Ecdysozoa</taxon>
        <taxon>Arthropoda</taxon>
        <taxon>Hexapoda</taxon>
        <taxon>Insecta</taxon>
        <taxon>Pterygota</taxon>
        <taxon>Neoptera</taxon>
        <taxon>Polyneoptera</taxon>
        <taxon>Dictyoptera</taxon>
        <taxon>Blattodea</taxon>
        <taxon>Blattoidea</taxon>
        <taxon>Termitoidae</taxon>
        <taxon>Kalotermitidae</taxon>
        <taxon>Cryptotermitinae</taxon>
        <taxon>Cryptotermes</taxon>
    </lineage>
</organism>
<keyword evidence="2" id="KW-1185">Reference proteome</keyword>
<protein>
    <recommendedName>
        <fullName evidence="3">Mos1 transposase HTH domain-containing protein</fullName>
    </recommendedName>
</protein>
<dbReference type="AlphaFoldDB" id="A0A2J7Q9S6"/>
<proteinExistence type="predicted"/>
<comment type="caution">
    <text evidence="1">The sequence shown here is derived from an EMBL/GenBank/DDBJ whole genome shotgun (WGS) entry which is preliminary data.</text>
</comment>
<dbReference type="Pfam" id="PF01359">
    <property type="entry name" value="Transposase_1"/>
    <property type="match status" value="1"/>
</dbReference>
<dbReference type="Gene3D" id="3.30.420.10">
    <property type="entry name" value="Ribonuclease H-like superfamily/Ribonuclease H"/>
    <property type="match status" value="1"/>
</dbReference>
<dbReference type="GO" id="GO:0003676">
    <property type="term" value="F:nucleic acid binding"/>
    <property type="evidence" value="ECO:0007669"/>
    <property type="project" value="InterPro"/>
</dbReference>
<evidence type="ECO:0008006" key="3">
    <source>
        <dbReference type="Google" id="ProtNLM"/>
    </source>
</evidence>
<evidence type="ECO:0000313" key="2">
    <source>
        <dbReference type="Proteomes" id="UP000235965"/>
    </source>
</evidence>
<dbReference type="EMBL" id="NEVH01016344">
    <property type="protein sequence ID" value="PNF25319.1"/>
    <property type="molecule type" value="Genomic_DNA"/>
</dbReference>
<dbReference type="InterPro" id="IPR001888">
    <property type="entry name" value="Transposase_1"/>
</dbReference>
<dbReference type="InParanoid" id="A0A2J7Q9S6"/>
<evidence type="ECO:0000313" key="1">
    <source>
        <dbReference type="EMBL" id="PNF25319.1"/>
    </source>
</evidence>